<dbReference type="PANTHER" id="PTHR30373:SF8">
    <property type="entry name" value="BLL7265 PROTEIN"/>
    <property type="match status" value="1"/>
</dbReference>
<feature type="domain" description="TPM" evidence="2">
    <location>
        <begin position="113"/>
        <end position="194"/>
    </location>
</feature>
<evidence type="ECO:0000256" key="1">
    <source>
        <dbReference type="SAM" id="Phobius"/>
    </source>
</evidence>
<feature type="transmembrane region" description="Helical" evidence="1">
    <location>
        <begin position="77"/>
        <end position="95"/>
    </location>
</feature>
<dbReference type="Proteomes" id="UP000425960">
    <property type="component" value="Chromosome"/>
</dbReference>
<dbReference type="KEGG" id="dov:DSCO28_22680"/>
<gene>
    <name evidence="3" type="ORF">DSCO28_22680</name>
</gene>
<evidence type="ECO:0000313" key="4">
    <source>
        <dbReference type="Proteomes" id="UP000425960"/>
    </source>
</evidence>
<keyword evidence="1" id="KW-1133">Transmembrane helix</keyword>
<reference evidence="3 4" key="1">
    <citation type="submission" date="2019-11" db="EMBL/GenBank/DDBJ databases">
        <title>Comparative genomics of hydrocarbon-degrading Desulfosarcina strains.</title>
        <authorList>
            <person name="Watanabe M."/>
            <person name="Kojima H."/>
            <person name="Fukui M."/>
        </authorList>
    </citation>
    <scope>NUCLEOTIDE SEQUENCE [LARGE SCALE GENOMIC DNA]</scope>
    <source>
        <strain evidence="3 4">28bB2T</strain>
    </source>
</reference>
<protein>
    <recommendedName>
        <fullName evidence="2">TPM domain-containing protein</fullName>
    </recommendedName>
</protein>
<dbReference type="InterPro" id="IPR007621">
    <property type="entry name" value="TPM_dom"/>
</dbReference>
<evidence type="ECO:0000259" key="2">
    <source>
        <dbReference type="Pfam" id="PF04536"/>
    </source>
</evidence>
<keyword evidence="1" id="KW-0472">Membrane</keyword>
<name>A0A5K7ZHW6_9BACT</name>
<dbReference type="Gene3D" id="3.10.310.50">
    <property type="match status" value="1"/>
</dbReference>
<evidence type="ECO:0000313" key="3">
    <source>
        <dbReference type="EMBL" id="BBO81702.1"/>
    </source>
</evidence>
<dbReference type="Pfam" id="PF04536">
    <property type="entry name" value="TPM_phosphatase"/>
    <property type="match status" value="1"/>
</dbReference>
<dbReference type="PANTHER" id="PTHR30373">
    <property type="entry name" value="UPF0603 PROTEIN YGCG"/>
    <property type="match status" value="1"/>
</dbReference>
<dbReference type="EMBL" id="AP021876">
    <property type="protein sequence ID" value="BBO81702.1"/>
    <property type="molecule type" value="Genomic_DNA"/>
</dbReference>
<feature type="transmembrane region" description="Helical" evidence="1">
    <location>
        <begin position="45"/>
        <end position="71"/>
    </location>
</feature>
<proteinExistence type="predicted"/>
<organism evidence="3 4">
    <name type="scientific">Desulfosarcina ovata subsp. sediminis</name>
    <dbReference type="NCBI Taxonomy" id="885957"/>
    <lineage>
        <taxon>Bacteria</taxon>
        <taxon>Pseudomonadati</taxon>
        <taxon>Thermodesulfobacteriota</taxon>
        <taxon>Desulfobacteria</taxon>
        <taxon>Desulfobacterales</taxon>
        <taxon>Desulfosarcinaceae</taxon>
        <taxon>Desulfosarcina</taxon>
    </lineage>
</organism>
<accession>A0A5K7ZHW6</accession>
<keyword evidence="1" id="KW-0812">Transmembrane</keyword>
<dbReference type="RefSeq" id="WP_155322330.1">
    <property type="nucleotide sequence ID" value="NZ_AP021876.1"/>
</dbReference>
<dbReference type="AlphaFoldDB" id="A0A5K7ZHW6"/>
<sequence>MKNLAERFLSAADRKQIEAAVAGAETQTAGEIVCMIVSRSYHYPVASVLGATVLALPLALLVTHFLGAWLWIGTDNMWFFLGLFAILFAIGHWTVEHCPSLKRRFISQQEINEEVEEAAITTFFRQGLYRTRDANGVLLFISVFEHKVWLLADKGIHEKIPQTEWEHLVARVTQGIGQGQRAEAVCNAIREIGDLLQAHFPIKPDDTDELQNLIVGEG</sequence>